<evidence type="ECO:0000313" key="2">
    <source>
        <dbReference type="Proteomes" id="UP001222027"/>
    </source>
</evidence>
<dbReference type="Proteomes" id="UP001222027">
    <property type="component" value="Unassembled WGS sequence"/>
</dbReference>
<proteinExistence type="predicted"/>
<sequence length="92" mass="9781">MIRPPWKRVSVLLPGEGSVDDEGPLDPSIVREAASFGLGLIGIELGRGDTTKNATDLAAFQALIDLPVRPNTNGFNGMPSCPRFHPRSGIAK</sequence>
<name>A0AAV8RIL3_ENSVE</name>
<reference evidence="1 2" key="1">
    <citation type="submission" date="2022-12" db="EMBL/GenBank/DDBJ databases">
        <title>Chromosome-scale assembly of the Ensete ventricosum genome.</title>
        <authorList>
            <person name="Dussert Y."/>
            <person name="Stocks J."/>
            <person name="Wendawek A."/>
            <person name="Woldeyes F."/>
            <person name="Nichols R.A."/>
            <person name="Borrell J.S."/>
        </authorList>
    </citation>
    <scope>NUCLEOTIDE SEQUENCE [LARGE SCALE GENOMIC DNA]</scope>
    <source>
        <strain evidence="2">cv. Maze</strain>
        <tissue evidence="1">Seeds</tissue>
    </source>
</reference>
<accession>A0AAV8RIL3</accession>
<organism evidence="1 2">
    <name type="scientific">Ensete ventricosum</name>
    <name type="common">Abyssinian banana</name>
    <name type="synonym">Musa ensete</name>
    <dbReference type="NCBI Taxonomy" id="4639"/>
    <lineage>
        <taxon>Eukaryota</taxon>
        <taxon>Viridiplantae</taxon>
        <taxon>Streptophyta</taxon>
        <taxon>Embryophyta</taxon>
        <taxon>Tracheophyta</taxon>
        <taxon>Spermatophyta</taxon>
        <taxon>Magnoliopsida</taxon>
        <taxon>Liliopsida</taxon>
        <taxon>Zingiberales</taxon>
        <taxon>Musaceae</taxon>
        <taxon>Ensete</taxon>
    </lineage>
</organism>
<comment type="caution">
    <text evidence="1">The sequence shown here is derived from an EMBL/GenBank/DDBJ whole genome shotgun (WGS) entry which is preliminary data.</text>
</comment>
<keyword evidence="2" id="KW-1185">Reference proteome</keyword>
<protein>
    <submittedName>
        <fullName evidence="1">Uncharacterized protein</fullName>
    </submittedName>
</protein>
<gene>
    <name evidence="1" type="ORF">OPV22_006359</name>
</gene>
<dbReference type="EMBL" id="JAQQAF010000002">
    <property type="protein sequence ID" value="KAJ8505473.1"/>
    <property type="molecule type" value="Genomic_DNA"/>
</dbReference>
<dbReference type="AlphaFoldDB" id="A0AAV8RIL3"/>
<evidence type="ECO:0000313" key="1">
    <source>
        <dbReference type="EMBL" id="KAJ8505473.1"/>
    </source>
</evidence>